<evidence type="ECO:0000313" key="9">
    <source>
        <dbReference type="Proteomes" id="UP001221558"/>
    </source>
</evidence>
<comment type="subcellular location">
    <subcellularLocation>
        <location evidence="1">Cell membrane</location>
        <topology evidence="1">Multi-pass membrane protein</topology>
    </subcellularLocation>
</comment>
<evidence type="ECO:0000256" key="2">
    <source>
        <dbReference type="ARBA" id="ARBA00006679"/>
    </source>
</evidence>
<evidence type="ECO:0000256" key="6">
    <source>
        <dbReference type="ARBA" id="ARBA00023136"/>
    </source>
</evidence>
<dbReference type="Pfam" id="PF07681">
    <property type="entry name" value="DoxX"/>
    <property type="match status" value="1"/>
</dbReference>
<dbReference type="Proteomes" id="UP001221558">
    <property type="component" value="Chromosome"/>
</dbReference>
<dbReference type="PANTHER" id="PTHR33452:SF1">
    <property type="entry name" value="INNER MEMBRANE PROTEIN YPHA-RELATED"/>
    <property type="match status" value="1"/>
</dbReference>
<feature type="transmembrane region" description="Helical" evidence="7">
    <location>
        <begin position="112"/>
        <end position="131"/>
    </location>
</feature>
<feature type="transmembrane region" description="Helical" evidence="7">
    <location>
        <begin position="59"/>
        <end position="79"/>
    </location>
</feature>
<proteinExistence type="inferred from homology"/>
<evidence type="ECO:0000313" key="8">
    <source>
        <dbReference type="EMBL" id="WDF70744.1"/>
    </source>
</evidence>
<keyword evidence="9" id="KW-1185">Reference proteome</keyword>
<accession>A0ABY7WMD5</accession>
<evidence type="ECO:0000256" key="7">
    <source>
        <dbReference type="SAM" id="Phobius"/>
    </source>
</evidence>
<keyword evidence="5 7" id="KW-1133">Transmembrane helix</keyword>
<dbReference type="InterPro" id="IPR051907">
    <property type="entry name" value="DoxX-like_oxidoreductase"/>
</dbReference>
<feature type="transmembrane region" description="Helical" evidence="7">
    <location>
        <begin position="21"/>
        <end position="39"/>
    </location>
</feature>
<comment type="similarity">
    <text evidence="2">Belongs to the DoxX family.</text>
</comment>
<evidence type="ECO:0000256" key="5">
    <source>
        <dbReference type="ARBA" id="ARBA00022989"/>
    </source>
</evidence>
<evidence type="ECO:0000256" key="1">
    <source>
        <dbReference type="ARBA" id="ARBA00004651"/>
    </source>
</evidence>
<organism evidence="8 9">
    <name type="scientific">Sphingobacterium oryzagri</name>
    <dbReference type="NCBI Taxonomy" id="3025669"/>
    <lineage>
        <taxon>Bacteria</taxon>
        <taxon>Pseudomonadati</taxon>
        <taxon>Bacteroidota</taxon>
        <taxon>Sphingobacteriia</taxon>
        <taxon>Sphingobacteriales</taxon>
        <taxon>Sphingobacteriaceae</taxon>
        <taxon>Sphingobacterium</taxon>
    </lineage>
</organism>
<gene>
    <name evidence="8" type="ORF">PQ465_10290</name>
</gene>
<dbReference type="PANTHER" id="PTHR33452">
    <property type="entry name" value="OXIDOREDUCTASE CATD-RELATED"/>
    <property type="match status" value="1"/>
</dbReference>
<dbReference type="EMBL" id="CP117880">
    <property type="protein sequence ID" value="WDF70744.1"/>
    <property type="molecule type" value="Genomic_DNA"/>
</dbReference>
<keyword evidence="6 7" id="KW-0472">Membrane</keyword>
<sequence>MNLVQKIEHWGDNHHPRWLDMLRILLGAAIFAKGISFVGDREAVAELFRQTHFQLSIWTAVHYVVFAHLVGGIFIVLGFQTRLAVLFQLPILIGAVFFVNITNGFSFLNSEFWLSVGVLLLLLLFLIAGSGKYSLDNMMNKPGYARDI</sequence>
<dbReference type="RefSeq" id="WP_274269448.1">
    <property type="nucleotide sequence ID" value="NZ_CP117880.1"/>
</dbReference>
<feature type="transmembrane region" description="Helical" evidence="7">
    <location>
        <begin position="86"/>
        <end position="106"/>
    </location>
</feature>
<name>A0ABY7WMD5_9SPHI</name>
<evidence type="ECO:0000256" key="3">
    <source>
        <dbReference type="ARBA" id="ARBA00022475"/>
    </source>
</evidence>
<keyword evidence="3" id="KW-1003">Cell membrane</keyword>
<keyword evidence="4 7" id="KW-0812">Transmembrane</keyword>
<evidence type="ECO:0000256" key="4">
    <source>
        <dbReference type="ARBA" id="ARBA00022692"/>
    </source>
</evidence>
<protein>
    <submittedName>
        <fullName evidence="8">DoxX family protein</fullName>
    </submittedName>
</protein>
<dbReference type="InterPro" id="IPR032808">
    <property type="entry name" value="DoxX"/>
</dbReference>
<reference evidence="8 9" key="1">
    <citation type="submission" date="2023-02" db="EMBL/GenBank/DDBJ databases">
        <title>Genome sequence of Sphingobacterium sp. KACC 22765.</title>
        <authorList>
            <person name="Kim S."/>
            <person name="Heo J."/>
            <person name="Kwon S.-W."/>
        </authorList>
    </citation>
    <scope>NUCLEOTIDE SEQUENCE [LARGE SCALE GENOMIC DNA]</scope>
    <source>
        <strain evidence="8 9">KACC 22765</strain>
    </source>
</reference>